<feature type="region of interest" description="Disordered" evidence="1">
    <location>
        <begin position="587"/>
        <end position="617"/>
    </location>
</feature>
<accession>A0A942E0G6</accession>
<proteinExistence type="predicted"/>
<dbReference type="RefSeq" id="WP_188254310.1">
    <property type="nucleotide sequence ID" value="NZ_JABVCF010000004.1"/>
</dbReference>
<feature type="compositionally biased region" description="Acidic residues" evidence="1">
    <location>
        <begin position="601"/>
        <end position="610"/>
    </location>
</feature>
<comment type="caution">
    <text evidence="2">The sequence shown here is derived from an EMBL/GenBank/DDBJ whole genome shotgun (WGS) entry which is preliminary data.</text>
</comment>
<protein>
    <submittedName>
        <fullName evidence="2">Uncharacterized protein</fullName>
    </submittedName>
</protein>
<dbReference type="EMBL" id="JAGWCR010000004">
    <property type="protein sequence ID" value="MBS3648746.1"/>
    <property type="molecule type" value="Genomic_DNA"/>
</dbReference>
<evidence type="ECO:0000313" key="2">
    <source>
        <dbReference type="EMBL" id="MBS3648746.1"/>
    </source>
</evidence>
<organism evidence="2 3">
    <name type="scientific">Pseudaminobacter soli</name>
    <name type="common">ex Zhang et al. 2022</name>
    <dbReference type="NCBI Taxonomy" id="2831468"/>
    <lineage>
        <taxon>Bacteria</taxon>
        <taxon>Pseudomonadati</taxon>
        <taxon>Pseudomonadota</taxon>
        <taxon>Alphaproteobacteria</taxon>
        <taxon>Hyphomicrobiales</taxon>
        <taxon>Phyllobacteriaceae</taxon>
        <taxon>Pseudaminobacter</taxon>
    </lineage>
</organism>
<reference evidence="2" key="1">
    <citation type="submission" date="2021-04" db="EMBL/GenBank/DDBJ databases">
        <title>Pseudaminobacter soli sp. nov., isolated from paddy soil contaminated by heavy metals.</title>
        <authorList>
            <person name="Zhang K."/>
        </authorList>
    </citation>
    <scope>NUCLEOTIDE SEQUENCE</scope>
    <source>
        <strain evidence="2">19-2017</strain>
    </source>
</reference>
<dbReference type="Proteomes" id="UP000680348">
    <property type="component" value="Unassembled WGS sequence"/>
</dbReference>
<evidence type="ECO:0000256" key="1">
    <source>
        <dbReference type="SAM" id="MobiDB-lite"/>
    </source>
</evidence>
<sequence>MPSEQTFLQTWLGGTFGHVDGDLDFLNADGSAIVTTGDYAEIVQFIEEQEEVFIDLVAGELFAGFALQFPDDGNVEAGVFAPSFAIRGNGYRWDVYLTDASDGELRGLIDELQPQQDDTYTVERLIPLPINNFEMSDADADRATEGYRVFTLEEIEAVFFAPVEEPAAPATEPSGHINDAEIWGDVTPEMQALEVAISTAKNREAKEWTTHDPKPFMDIFQTVFSKHVAGKKDGNSVVLGALGQQTKRRTKTNVIRNSMMGLDIDSGASMEETFQRVRKMGLAAIFYTTHSHGSTEIEIAYDKFYRWALKNEIEPSESTELIRRYMREETNYVSDVCDHSEFVEKRHEDGMKLILRTRPIDKFRVIFPLKEAFVYAQQQGAHKDVIHQWELKVLGMGRSIGVEIDRVARDPSRLFYLPRHGKDSTNHRIMLTCGKLVAYEDVPAASTTSRVSDDPFDQAAAIMGGTMRGRTMSPTLGLDLGQWAKDHAHEFDIASVFRDHCSDRIRVEQTQDKLTVECPFDDDHSNPGDPDDPGCFIQSAGMEAESFAFHCSHAGCAGRNRLVMLQKAMQEDWFPDNVLNDKVYLVESEDEEEEKTKDDAGPDADDDEVEDKAYSDRHQEAVEAISKISKEAKRSQIKEVYELVATLNRSDRGQLAKTLAKKLGLVKDDVIAHINSLRSSGAVEVDDETPDPASVVKNLKRRYKAFKNSKKPIVPQIDANMKGSIDYFVDTVSTVNDQKPMLFLYGSEKIRCVRSTNNEFHPETLSKPVMRSVAIEELDVVEITADGTVNRKAVNDVMAEQACMSTRLKLHKLDGYSDLPYFTREGKLVTTPGYDRDGRRILRLSENAESAYAPDKLLPVTAENLRLAKDEIRYVFSDFPFKDAEVGDGGASSYCHLLAMMLQPLVRSMFDGNSPFYMVNKPMAGTGATLMVTTAMHIATGTNPGTVAMSHNDEELRKAITARFQTGTNVTFFDNLTQPLSSPHLANLATSAEWEDRILGQTTMTKIPNRMQVIVAGNSVRTSEENTRRVLPIFLDTLDDPTERKGFKINDLKGYVEENREELFKYLILLVQYWLQNRPAGWDYRNWKGFKLPSFEQYCAVMGSIMETIGVEGFGVNCKYVRAENSDRQAWNVFLGEVASKAKITALVPFVESKPFTQHQMAGWFVDWENKMELRVNGQARPLQGIDVDDVNRDFSRLVPGIQNNIFKIMWEEARDHHVEVKVRLHVGKDAKGAPLFTLRRVGESAEAA</sequence>
<keyword evidence="3" id="KW-1185">Reference proteome</keyword>
<evidence type="ECO:0000313" key="3">
    <source>
        <dbReference type="Proteomes" id="UP000680348"/>
    </source>
</evidence>
<name>A0A942E0G6_9HYPH</name>
<dbReference type="AlphaFoldDB" id="A0A942E0G6"/>
<gene>
    <name evidence="2" type="ORF">KEU06_08900</name>
</gene>